<evidence type="ECO:0000256" key="2">
    <source>
        <dbReference type="ARBA" id="ARBA00007025"/>
    </source>
</evidence>
<dbReference type="InterPro" id="IPR027417">
    <property type="entry name" value="P-loop_NTPase"/>
</dbReference>
<keyword evidence="8" id="KW-0238">DNA-binding</keyword>
<keyword evidence="7" id="KW-0067">ATP-binding</keyword>
<sequence length="1954" mass="217541">MSRLDRLVVLLETGSTSFIRNTAADQLSDLAKSHPEDILNLLARVYPFLKSSKWETRIAAARAFGGIVNNAPLWDPNSQEQIKEENDTEILVKKEVEDSLTFGSKEFIKQEAHEEVKIKIEQDLELNKIDDSISNLLSFSNFDLHELIKSGTTLLASKSDNTLNCDEEISDDDRTLIGRIKRHRASILPKQETPDATETANTNDSIKIKTEPQSDPLIKQEPFYGDETVSSDTPTTTTTTTTRPPLDTPSKPVSSARLKAIQKRRAKFNAKSGAANKMKSVDISQSSISRQMVENGDVMDIDSDNNGANHPQYDLTSQQGGEKLVVEAKVEEVSPLLSLHNKATGLIWLFQGVYELLLADLFDDKWEIRHGAALGLRELIRIHGKGAGRIMNKTKQENDHNNAATLEDLAVRLCILFVLDRFGDYVSDTVVAPVRESSAQTLAALLIHLDDLTVVKTFDCLYTMALQEGLPPPKCWEAKHGGMLGVRYLVSVRTDVLLSKPDMFDRVLNMVLHGLQESDDDVQSVAALTLTPIASEVVSTRKTVIQSLLSVIWDCLINLRDDLSASIGSVMDLLAKLCSHSEVIDIIQHDAAKDDSYSFKHLVPRLYPFLRHSITNVRKAVLRTMLEFLSITEENITKTWIDAKTIRLIFQNLLVEQNSDVLLLSIKVYNKLLQEIDKYNMDLVTLFVSQLPDLLSLTMTPIGIARQNYQMDTNLIMRPSGQMVGSLDDEDCRRGKKRNRSQTMQTQESKPVETNGIPIEDLKINIDAPVYKGDVVLIGLEKMIATRCAGASAFGKTLALIKDRATLKKALEHLSSYFNSPFETSRLLGALIVEEFATSLKQQQQHHTPDEETIAIFSDTLMSTLQNPNSLPYFRELIPSLKAVRTSCLQLFDCFVSTARLSPSKIPQIPILVQGETDAGPNAFTLESAEKITGGVYDKLKKSLSSSHRLAANRVLEDAKHRVTLAVNECRSLINSKNTALLASYAGAALALSGIPKKLNPIIKSLMESIKSEESLVLQRKSVFSIASLISQLNDSGKRNVADKIIKNLCAFLCVDTAEVPEFHHNVGFKTNILSLRKEEGISDYADAAAHERAVQEARIKRRGALLSLEEIISIYKENLFTKVPKLKELMVGPLKELATTNSDEIIKDEFKGQSIIDALGILKALLPKIDQSLHSEITDHLDLLLPGLKSEYSVFRYSTAKCFATICSVAPTKAFTFLVKSILPMLKNAGSIIERQGAIETIYHISAVMGASILPYVMFLIVPVLGRMSDSDHDVRVLATTTFASIIKLVPLEAGIPDPEDMPSELLEGRERERDFISQMMDPSKIKPFDLPVSIKATLRKYQQEGVNWLAFLNKYHLHGILCDDMGLGKTLQTICIISSDHHIRAEKYAETGTAEYRRLPSLVICPPSLTGHWEQEINQYAPFMKVLVYAGNPSTRTPLRSQLPHADVVVTSYDVSRNDVEYLSSLDYNYCVLDEGHIIKNANSKLSKSVKQIRAEHRLILSGTPIQNNVLELWSLFDFLMPGFLGTEKVFHEKFAKPIAASRNSKTSSKEQEAGALALESLHKQVLPFMLRRLKEDVLSDLPPKIIQDYYCELSDLQKKLYRDFAKNEKESIKNDVSSTEKEGKTHVFQALQYMRKLCNHPALVVSPNHPKYDEVESFLASRHSQLRNIEHSPKLQSLRTLLLECGIGTQDSDYGKSSQKKSNDALMPLEGVISEHRALIFCQLKDMLDIVENDLLKKYLPSVTYMRLDGSTDPRNRQAIVRKFNDDPSIDVLLLTTKVGGLGLNLTGADTVIFVEHDWNPMSDLQAMDRAHRLGQKKVVNVYRLITKDTLEEKIMGLQKFKMNIASTIVNQQNAGLQSMDTNQLLDLFDVEDGGVKMEEGGGNANDNGAASGNGNGAGANLGNGGNNVTEELTGGLTGKAAGAVGELGELWDEQQYEDEYNLDNFIKTLK</sequence>
<accession>A0A8X7TDE7</accession>
<dbReference type="CDD" id="cd18793">
    <property type="entry name" value="SF2_C_SNF"/>
    <property type="match status" value="1"/>
</dbReference>
<comment type="similarity">
    <text evidence="2">Belongs to the SNF2/RAD54 helicase family.</text>
</comment>
<name>A0A8X7TDE7_CANPA</name>
<dbReference type="GO" id="GO:0017025">
    <property type="term" value="F:TBP-class protein binding"/>
    <property type="evidence" value="ECO:0007669"/>
    <property type="project" value="InterPro"/>
</dbReference>
<dbReference type="InterPro" id="IPR022707">
    <property type="entry name" value="Mot1_central_dom"/>
</dbReference>
<evidence type="ECO:0000313" key="16">
    <source>
        <dbReference type="Proteomes" id="UP000590412"/>
    </source>
</evidence>
<feature type="compositionally biased region" description="Polar residues" evidence="12">
    <location>
        <begin position="194"/>
        <end position="205"/>
    </location>
</feature>
<dbReference type="SUPFAM" id="SSF52540">
    <property type="entry name" value="P-loop containing nucleoside triphosphate hydrolases"/>
    <property type="match status" value="2"/>
</dbReference>
<evidence type="ECO:0000256" key="12">
    <source>
        <dbReference type="SAM" id="MobiDB-lite"/>
    </source>
</evidence>
<dbReference type="GO" id="GO:0004386">
    <property type="term" value="F:helicase activity"/>
    <property type="evidence" value="ECO:0007669"/>
    <property type="project" value="UniProtKB-KW"/>
</dbReference>
<dbReference type="SMART" id="SM00487">
    <property type="entry name" value="DEXDc"/>
    <property type="match status" value="1"/>
</dbReference>
<organism evidence="15 16">
    <name type="scientific">Candida parapsilosis</name>
    <name type="common">Yeast</name>
    <dbReference type="NCBI Taxonomy" id="5480"/>
    <lineage>
        <taxon>Eukaryota</taxon>
        <taxon>Fungi</taxon>
        <taxon>Dikarya</taxon>
        <taxon>Ascomycota</taxon>
        <taxon>Saccharomycotina</taxon>
        <taxon>Pichiomycetes</taxon>
        <taxon>Debaryomycetaceae</taxon>
        <taxon>Candida/Lodderomyces clade</taxon>
        <taxon>Candida</taxon>
    </lineage>
</organism>
<proteinExistence type="inferred from homology"/>
<protein>
    <recommendedName>
        <fullName evidence="10">TATA-binding protein-associated factor mot1</fullName>
    </recommendedName>
    <alternativeName>
        <fullName evidence="11">Modifier of transcription 1</fullName>
    </alternativeName>
</protein>
<evidence type="ECO:0000256" key="4">
    <source>
        <dbReference type="ARBA" id="ARBA00022741"/>
    </source>
</evidence>
<dbReference type="Gene3D" id="1.25.10.10">
    <property type="entry name" value="Leucine-rich Repeat Variant"/>
    <property type="match status" value="2"/>
</dbReference>
<dbReference type="GO" id="GO:0005524">
    <property type="term" value="F:ATP binding"/>
    <property type="evidence" value="ECO:0007669"/>
    <property type="project" value="UniProtKB-KW"/>
</dbReference>
<dbReference type="InterPro" id="IPR038718">
    <property type="entry name" value="SNF2-like_sf"/>
</dbReference>
<evidence type="ECO:0000259" key="13">
    <source>
        <dbReference type="PROSITE" id="PS51192"/>
    </source>
</evidence>
<dbReference type="InterPro" id="IPR001650">
    <property type="entry name" value="Helicase_C-like"/>
</dbReference>
<dbReference type="InterPro" id="IPR000330">
    <property type="entry name" value="SNF2_N"/>
</dbReference>
<evidence type="ECO:0000256" key="11">
    <source>
        <dbReference type="ARBA" id="ARBA00081329"/>
    </source>
</evidence>
<feature type="domain" description="Helicase ATP-binding" evidence="13">
    <location>
        <begin position="1352"/>
        <end position="1525"/>
    </location>
</feature>
<dbReference type="PROSITE" id="PS51194">
    <property type="entry name" value="HELICASE_CTER"/>
    <property type="match status" value="1"/>
</dbReference>
<dbReference type="InterPro" id="IPR016024">
    <property type="entry name" value="ARM-type_fold"/>
</dbReference>
<comment type="subcellular location">
    <subcellularLocation>
        <location evidence="1">Nucleus</location>
    </subcellularLocation>
</comment>
<dbReference type="PANTHER" id="PTHR36498">
    <property type="entry name" value="TATA-BINDING PROTEIN-ASSOCIATED FACTOR 172"/>
    <property type="match status" value="1"/>
</dbReference>
<dbReference type="FunFam" id="3.40.50.300:FF:000428">
    <property type="entry name" value="TATA-binding protein-associated factor 172"/>
    <property type="match status" value="1"/>
</dbReference>
<dbReference type="OrthoDB" id="10252227at2759"/>
<dbReference type="InterPro" id="IPR044972">
    <property type="entry name" value="Mot1"/>
</dbReference>
<dbReference type="InterPro" id="IPR044078">
    <property type="entry name" value="Mot1_ATP-bd"/>
</dbReference>
<evidence type="ECO:0000256" key="10">
    <source>
        <dbReference type="ARBA" id="ARBA00073046"/>
    </source>
</evidence>
<evidence type="ECO:0000256" key="5">
    <source>
        <dbReference type="ARBA" id="ARBA00022801"/>
    </source>
</evidence>
<dbReference type="GO" id="GO:0005634">
    <property type="term" value="C:nucleus"/>
    <property type="evidence" value="ECO:0007669"/>
    <property type="project" value="UniProtKB-SubCell"/>
</dbReference>
<dbReference type="CDD" id="cd17999">
    <property type="entry name" value="DEXHc_Mot1"/>
    <property type="match status" value="1"/>
</dbReference>
<feature type="domain" description="Helicase C-terminal" evidence="14">
    <location>
        <begin position="1711"/>
        <end position="1859"/>
    </location>
</feature>
<keyword evidence="5" id="KW-0378">Hydrolase</keyword>
<dbReference type="Gene3D" id="3.40.50.10810">
    <property type="entry name" value="Tandem AAA-ATPase domain"/>
    <property type="match status" value="1"/>
</dbReference>
<feature type="compositionally biased region" description="Low complexity" evidence="12">
    <location>
        <begin position="233"/>
        <end position="249"/>
    </location>
</feature>
<keyword evidence="6" id="KW-0347">Helicase</keyword>
<dbReference type="InterPro" id="IPR014001">
    <property type="entry name" value="Helicase_ATP-bd"/>
</dbReference>
<dbReference type="FunFam" id="3.40.50.10810:FF:000009">
    <property type="entry name" value="B-TFIID TATA-box-binding protein-associated factor 1"/>
    <property type="match status" value="1"/>
</dbReference>
<evidence type="ECO:0000256" key="8">
    <source>
        <dbReference type="ARBA" id="ARBA00023125"/>
    </source>
</evidence>
<evidence type="ECO:0000259" key="14">
    <source>
        <dbReference type="PROSITE" id="PS51194"/>
    </source>
</evidence>
<evidence type="ECO:0000256" key="6">
    <source>
        <dbReference type="ARBA" id="ARBA00022806"/>
    </source>
</evidence>
<evidence type="ECO:0000256" key="7">
    <source>
        <dbReference type="ARBA" id="ARBA00022840"/>
    </source>
</evidence>
<keyword evidence="4" id="KW-0547">Nucleotide-binding</keyword>
<feature type="region of interest" description="Disordered" evidence="12">
    <location>
        <begin position="727"/>
        <end position="752"/>
    </location>
</feature>
<evidence type="ECO:0000256" key="3">
    <source>
        <dbReference type="ARBA" id="ARBA00022737"/>
    </source>
</evidence>
<dbReference type="GO" id="GO:0016887">
    <property type="term" value="F:ATP hydrolysis activity"/>
    <property type="evidence" value="ECO:0007669"/>
    <property type="project" value="InterPro"/>
</dbReference>
<dbReference type="Gene3D" id="3.40.50.300">
    <property type="entry name" value="P-loop containing nucleotide triphosphate hydrolases"/>
    <property type="match status" value="1"/>
</dbReference>
<dbReference type="Pfam" id="PF12054">
    <property type="entry name" value="DUF3535"/>
    <property type="match status" value="1"/>
</dbReference>
<keyword evidence="3" id="KW-0677">Repeat</keyword>
<dbReference type="InterPro" id="IPR049730">
    <property type="entry name" value="SNF2/RAD54-like_C"/>
</dbReference>
<dbReference type="Pfam" id="PF00271">
    <property type="entry name" value="Helicase_C"/>
    <property type="match status" value="1"/>
</dbReference>
<evidence type="ECO:0000313" key="15">
    <source>
        <dbReference type="EMBL" id="KAF6057568.1"/>
    </source>
</evidence>
<dbReference type="SMART" id="SM00490">
    <property type="entry name" value="HELICc"/>
    <property type="match status" value="1"/>
</dbReference>
<dbReference type="PANTHER" id="PTHR36498:SF1">
    <property type="entry name" value="TATA-BINDING PROTEIN-ASSOCIATED FACTOR 172"/>
    <property type="match status" value="1"/>
</dbReference>
<comment type="caution">
    <text evidence="15">The sequence shown here is derived from an EMBL/GenBank/DDBJ whole genome shotgun (WGS) entry which is preliminary data.</text>
</comment>
<dbReference type="SUPFAM" id="SSF48371">
    <property type="entry name" value="ARM repeat"/>
    <property type="match status" value="2"/>
</dbReference>
<dbReference type="Proteomes" id="UP000590412">
    <property type="component" value="Unassembled WGS sequence"/>
</dbReference>
<gene>
    <name evidence="15" type="ORF">FOB60_002123</name>
</gene>
<dbReference type="InterPro" id="IPR011989">
    <property type="entry name" value="ARM-like"/>
</dbReference>
<reference evidence="15" key="1">
    <citation type="submission" date="2020-03" db="EMBL/GenBank/DDBJ databases">
        <title>FDA dAtabase for Regulatory Grade micrObial Sequences (FDA-ARGOS): Supporting development and validation of Infectious Disease Dx tests.</title>
        <authorList>
            <person name="Campos J."/>
            <person name="Goldberg B."/>
            <person name="Tallon L."/>
            <person name="Sadzewicz L."/>
            <person name="Vavikolanu K."/>
            <person name="Mehta A."/>
            <person name="Aluvathingal J."/>
            <person name="Nadendla S."/>
            <person name="Nandy P."/>
            <person name="Geyer C."/>
            <person name="Yan Y."/>
            <person name="Sichtig H."/>
        </authorList>
    </citation>
    <scope>NUCLEOTIDE SEQUENCE [LARGE SCALE GENOMIC DNA]</scope>
    <source>
        <strain evidence="15">FDAARGOS_652</strain>
    </source>
</reference>
<evidence type="ECO:0000256" key="9">
    <source>
        <dbReference type="ARBA" id="ARBA00023242"/>
    </source>
</evidence>
<dbReference type="PROSITE" id="PS51192">
    <property type="entry name" value="HELICASE_ATP_BIND_1"/>
    <property type="match status" value="1"/>
</dbReference>
<feature type="region of interest" description="Disordered" evidence="12">
    <location>
        <begin position="186"/>
        <end position="257"/>
    </location>
</feature>
<evidence type="ECO:0000256" key="1">
    <source>
        <dbReference type="ARBA" id="ARBA00004123"/>
    </source>
</evidence>
<keyword evidence="9" id="KW-0539">Nucleus</keyword>
<dbReference type="EMBL" id="JABWAB010000003">
    <property type="protein sequence ID" value="KAF6057568.1"/>
    <property type="molecule type" value="Genomic_DNA"/>
</dbReference>
<dbReference type="GO" id="GO:0003677">
    <property type="term" value="F:DNA binding"/>
    <property type="evidence" value="ECO:0007669"/>
    <property type="project" value="UniProtKB-KW"/>
</dbReference>
<dbReference type="Pfam" id="PF00176">
    <property type="entry name" value="SNF2-rel_dom"/>
    <property type="match status" value="1"/>
</dbReference>